<evidence type="ECO:0000256" key="1">
    <source>
        <dbReference type="ARBA" id="ARBA00004418"/>
    </source>
</evidence>
<dbReference type="GO" id="GO:0005506">
    <property type="term" value="F:iron ion binding"/>
    <property type="evidence" value="ECO:0007669"/>
    <property type="project" value="InterPro"/>
</dbReference>
<dbReference type="GO" id="GO:0020037">
    <property type="term" value="F:heme binding"/>
    <property type="evidence" value="ECO:0007669"/>
    <property type="project" value="InterPro"/>
</dbReference>
<feature type="binding site" description="covalent" evidence="8">
    <location>
        <position position="34"/>
    </location>
    <ligand>
        <name>heme c</name>
        <dbReference type="ChEBI" id="CHEBI:61717"/>
        <label>1</label>
    </ligand>
</feature>
<keyword evidence="2" id="KW-0813">Transport</keyword>
<sequence>MIKKARNLLLALLLALLPIAAQSGPSGQALAFTCAGCHGTDGSSVGPSSPSIAAMDPDVFIDAMDAYKRDQRNSTIMNRIAKGYTDEQIKAMAWFFAKQKLRLHVQKTDQQLVELGKQLHDTHCEKCHEEGGRAGDSGTLAGQWIPYLDFSMQDFIEGRRPYPRKMKRKVDAAIEEQGEQAMPALIHYYGSKH</sequence>
<feature type="binding site" description="axial binding residue" evidence="9">
    <location>
        <position position="77"/>
    </location>
    <ligand>
        <name>heme c</name>
        <dbReference type="ChEBI" id="CHEBI:61717"/>
        <label>1</label>
    </ligand>
    <ligandPart>
        <name>Fe</name>
        <dbReference type="ChEBI" id="CHEBI:18248"/>
    </ligandPart>
</feature>
<evidence type="ECO:0000256" key="9">
    <source>
        <dbReference type="PIRSR" id="PIRSR000005-2"/>
    </source>
</evidence>
<evidence type="ECO:0000256" key="3">
    <source>
        <dbReference type="ARBA" id="ARBA00022617"/>
    </source>
</evidence>
<feature type="chain" id="PRO_5037255398" evidence="10">
    <location>
        <begin position="24"/>
        <end position="193"/>
    </location>
</feature>
<evidence type="ECO:0000256" key="6">
    <source>
        <dbReference type="ARBA" id="ARBA00022982"/>
    </source>
</evidence>
<evidence type="ECO:0000256" key="10">
    <source>
        <dbReference type="SAM" id="SignalP"/>
    </source>
</evidence>
<name>A0A944MGL7_9GAMM</name>
<dbReference type="PROSITE" id="PS51007">
    <property type="entry name" value="CYTC"/>
    <property type="match status" value="1"/>
</dbReference>
<keyword evidence="10" id="KW-0732">Signal</keyword>
<feature type="binding site" description="covalent" evidence="8">
    <location>
        <position position="124"/>
    </location>
    <ligand>
        <name>heme c</name>
        <dbReference type="ChEBI" id="CHEBI:61717"/>
        <label>2</label>
    </ligand>
</feature>
<keyword evidence="4 9" id="KW-0479">Metal-binding</keyword>
<feature type="binding site" description="axial binding residue" evidence="9">
    <location>
        <position position="128"/>
    </location>
    <ligand>
        <name>heme c</name>
        <dbReference type="ChEBI" id="CHEBI:61717"/>
        <label>2</label>
    </ligand>
    <ligandPart>
        <name>Fe</name>
        <dbReference type="ChEBI" id="CHEBI:18248"/>
    </ligandPart>
</feature>
<dbReference type="GO" id="GO:0042597">
    <property type="term" value="C:periplasmic space"/>
    <property type="evidence" value="ECO:0007669"/>
    <property type="project" value="UniProtKB-SubCell"/>
</dbReference>
<comment type="PTM">
    <text evidence="8">Binds 2 heme c groups covalently per subunit.</text>
</comment>
<dbReference type="GO" id="GO:0009055">
    <property type="term" value="F:electron transfer activity"/>
    <property type="evidence" value="ECO:0007669"/>
    <property type="project" value="InterPro"/>
</dbReference>
<feature type="binding site" description="axial binding residue" evidence="9">
    <location>
        <position position="38"/>
    </location>
    <ligand>
        <name>heme c</name>
        <dbReference type="ChEBI" id="CHEBI:61717"/>
        <label>1</label>
    </ligand>
    <ligandPart>
        <name>Fe</name>
        <dbReference type="ChEBI" id="CHEBI:18248"/>
    </ligandPart>
</feature>
<feature type="binding site" description="covalent" evidence="8">
    <location>
        <position position="37"/>
    </location>
    <ligand>
        <name>heme c</name>
        <dbReference type="ChEBI" id="CHEBI:61717"/>
        <label>1</label>
    </ligand>
</feature>
<evidence type="ECO:0000259" key="11">
    <source>
        <dbReference type="PROSITE" id="PS51007"/>
    </source>
</evidence>
<dbReference type="InterPro" id="IPR009056">
    <property type="entry name" value="Cyt_c-like_dom"/>
</dbReference>
<evidence type="ECO:0000313" key="12">
    <source>
        <dbReference type="EMBL" id="MBT2990615.1"/>
    </source>
</evidence>
<evidence type="ECO:0000256" key="4">
    <source>
        <dbReference type="ARBA" id="ARBA00022723"/>
    </source>
</evidence>
<dbReference type="Gene3D" id="1.10.760.10">
    <property type="entry name" value="Cytochrome c-like domain"/>
    <property type="match status" value="2"/>
</dbReference>
<comment type="caution">
    <text evidence="12">The sequence shown here is derived from an EMBL/GenBank/DDBJ whole genome shotgun (WGS) entry which is preliminary data.</text>
</comment>
<dbReference type="InterPro" id="IPR024167">
    <property type="entry name" value="Cytochrome_c4-like"/>
</dbReference>
<feature type="domain" description="Cytochrome c" evidence="11">
    <location>
        <begin position="19"/>
        <end position="100"/>
    </location>
</feature>
<reference evidence="12 13" key="1">
    <citation type="submission" date="2021-05" db="EMBL/GenBank/DDBJ databases">
        <title>Genetic and Functional Diversity in Clade A Lucinid endosymbionts from the Bahamas.</title>
        <authorList>
            <person name="Giani N.M."/>
            <person name="Engel A.S."/>
            <person name="Campbell B.J."/>
        </authorList>
    </citation>
    <scope>NUCLEOTIDE SEQUENCE [LARGE SCALE GENOMIC DNA]</scope>
    <source>
        <strain evidence="12">LUC16012Gg_MoonRockCtena</strain>
    </source>
</reference>
<gene>
    <name evidence="12" type="ORF">KME65_16790</name>
</gene>
<dbReference type="AlphaFoldDB" id="A0A944MGL7"/>
<evidence type="ECO:0000256" key="8">
    <source>
        <dbReference type="PIRSR" id="PIRSR000005-1"/>
    </source>
</evidence>
<keyword evidence="6" id="KW-0249">Electron transport</keyword>
<keyword evidence="7 9" id="KW-0408">Iron</keyword>
<dbReference type="PANTHER" id="PTHR33751">
    <property type="entry name" value="CBB3-TYPE CYTOCHROME C OXIDASE SUBUNIT FIXP"/>
    <property type="match status" value="1"/>
</dbReference>
<dbReference type="EMBL" id="JAHHGM010000018">
    <property type="protein sequence ID" value="MBT2990615.1"/>
    <property type="molecule type" value="Genomic_DNA"/>
</dbReference>
<organism evidence="12 13">
    <name type="scientific">Candidatus Thiodiazotropha taylori</name>
    <dbReference type="NCBI Taxonomy" id="2792791"/>
    <lineage>
        <taxon>Bacteria</taxon>
        <taxon>Pseudomonadati</taxon>
        <taxon>Pseudomonadota</taxon>
        <taxon>Gammaproteobacteria</taxon>
        <taxon>Chromatiales</taxon>
        <taxon>Sedimenticolaceae</taxon>
        <taxon>Candidatus Thiodiazotropha</taxon>
    </lineage>
</organism>
<dbReference type="Proteomes" id="UP000770889">
    <property type="component" value="Unassembled WGS sequence"/>
</dbReference>
<protein>
    <submittedName>
        <fullName evidence="12">C-type cytochrome</fullName>
    </submittedName>
</protein>
<evidence type="ECO:0000256" key="5">
    <source>
        <dbReference type="ARBA" id="ARBA00022764"/>
    </source>
</evidence>
<dbReference type="InterPro" id="IPR050597">
    <property type="entry name" value="Cytochrome_c_Oxidase_Subunit"/>
</dbReference>
<feature type="binding site" description="covalent" evidence="8">
    <location>
        <position position="127"/>
    </location>
    <ligand>
        <name>heme c</name>
        <dbReference type="ChEBI" id="CHEBI:61717"/>
        <label>2</label>
    </ligand>
</feature>
<accession>A0A944MGL7</accession>
<dbReference type="PANTHER" id="PTHR33751:SF9">
    <property type="entry name" value="CYTOCHROME C4"/>
    <property type="match status" value="1"/>
</dbReference>
<dbReference type="SUPFAM" id="SSF46626">
    <property type="entry name" value="Cytochrome c"/>
    <property type="match status" value="2"/>
</dbReference>
<keyword evidence="5" id="KW-0574">Periplasm</keyword>
<evidence type="ECO:0000256" key="7">
    <source>
        <dbReference type="ARBA" id="ARBA00023004"/>
    </source>
</evidence>
<proteinExistence type="predicted"/>
<evidence type="ECO:0000313" key="13">
    <source>
        <dbReference type="Proteomes" id="UP000770889"/>
    </source>
</evidence>
<dbReference type="InterPro" id="IPR036909">
    <property type="entry name" value="Cyt_c-like_dom_sf"/>
</dbReference>
<dbReference type="Pfam" id="PF00034">
    <property type="entry name" value="Cytochrom_C"/>
    <property type="match status" value="1"/>
</dbReference>
<keyword evidence="3 8" id="KW-0349">Heme</keyword>
<feature type="signal peptide" evidence="10">
    <location>
        <begin position="1"/>
        <end position="23"/>
    </location>
</feature>
<evidence type="ECO:0000256" key="2">
    <source>
        <dbReference type="ARBA" id="ARBA00022448"/>
    </source>
</evidence>
<dbReference type="PIRSF" id="PIRSF000005">
    <property type="entry name" value="Cytochrome_c4"/>
    <property type="match status" value="1"/>
</dbReference>
<comment type="subcellular location">
    <subcellularLocation>
        <location evidence="1">Periplasm</location>
    </subcellularLocation>
</comment>